<evidence type="ECO:0000259" key="10">
    <source>
        <dbReference type="Pfam" id="PF08544"/>
    </source>
</evidence>
<dbReference type="eggNOG" id="ENOG502QT9C">
    <property type="taxonomic scope" value="Eukaryota"/>
</dbReference>
<evidence type="ECO:0000256" key="6">
    <source>
        <dbReference type="ARBA" id="ARBA00022777"/>
    </source>
</evidence>
<dbReference type="GO" id="GO:0050515">
    <property type="term" value="F:4-(cytidine 5'-diphospho)-2-C-methyl-D-erythritol kinase activity"/>
    <property type="evidence" value="ECO:0007669"/>
    <property type="project" value="UniProtKB-EC"/>
</dbReference>
<evidence type="ECO:0000256" key="4">
    <source>
        <dbReference type="ARBA" id="ARBA00022679"/>
    </source>
</evidence>
<keyword evidence="5" id="KW-0547">Nucleotide-binding</keyword>
<dbReference type="PANTHER" id="PTHR43527">
    <property type="entry name" value="4-DIPHOSPHOCYTIDYL-2-C-METHYL-D-ERYTHRITOL KINASE, CHLOROPLASTIC"/>
    <property type="match status" value="1"/>
</dbReference>
<comment type="similarity">
    <text evidence="2">Belongs to the GHMP kinase family. IspE subfamily.</text>
</comment>
<sequence length="378" mass="41243">MPLTMKLEALIFALASVAPVGGFLVGVGFPQQVANGLVTSQRRALDVSDPHKALNPASCCWANTRHRGLCAVSSPDSTTPVGEWDANFFSPAKINLFLRILGKRPDGFHDLASLFQTVGFGDKLFFRKLPESAVADTFNCNMEGVPTDGSNLVLRALDLFRKRTSSQQFYEVYLSKRIPPEAGLGGGSANAATALFAANKLAGHPASLEDLQLWSAELGSDITFFLSTGTCYCTGRGEVLHPQEPLPQTRVWLVKPNKGLSTPVVFRHLDYDQLSRIEPAGLLKQFIEEGLAEADYVNDLELPAFKAMPSLQTMKEELQTLGFEHVLMSGSGSTIFCIGSPTHGSSWTKEFAEKWGAMVVDTHFINRPVEDNAWYAEA</sequence>
<gene>
    <name evidence="11" type="primary">CMK</name>
    <name evidence="11" type="ORF">Esi_0073_0111</name>
</gene>
<dbReference type="Gene3D" id="3.30.70.890">
    <property type="entry name" value="GHMP kinase, C-terminal domain"/>
    <property type="match status" value="1"/>
</dbReference>
<evidence type="ECO:0000313" key="11">
    <source>
        <dbReference type="EMBL" id="CBJ27522.1"/>
    </source>
</evidence>
<dbReference type="FunCoup" id="D7G6C7">
    <property type="interactions" value="39"/>
</dbReference>
<dbReference type="InterPro" id="IPR006204">
    <property type="entry name" value="GHMP_kinase_N_dom"/>
</dbReference>
<dbReference type="GO" id="GO:0005524">
    <property type="term" value="F:ATP binding"/>
    <property type="evidence" value="ECO:0007669"/>
    <property type="project" value="UniProtKB-KW"/>
</dbReference>
<dbReference type="InParanoid" id="D7G6C7"/>
<evidence type="ECO:0000256" key="5">
    <source>
        <dbReference type="ARBA" id="ARBA00022741"/>
    </source>
</evidence>
<dbReference type="InterPro" id="IPR004424">
    <property type="entry name" value="IspE"/>
</dbReference>
<dbReference type="Pfam" id="PF08544">
    <property type="entry name" value="GHMP_kinases_C"/>
    <property type="match status" value="1"/>
</dbReference>
<dbReference type="SUPFAM" id="SSF54211">
    <property type="entry name" value="Ribosomal protein S5 domain 2-like"/>
    <property type="match status" value="1"/>
</dbReference>
<dbReference type="InterPro" id="IPR036554">
    <property type="entry name" value="GHMP_kinase_C_sf"/>
</dbReference>
<dbReference type="Pfam" id="PF00288">
    <property type="entry name" value="GHMP_kinases_N"/>
    <property type="match status" value="1"/>
</dbReference>
<dbReference type="InterPro" id="IPR020568">
    <property type="entry name" value="Ribosomal_Su5_D2-typ_SF"/>
</dbReference>
<keyword evidence="12" id="KW-1185">Reference proteome</keyword>
<feature type="domain" description="GHMP kinase C-terminal" evidence="10">
    <location>
        <begin position="295"/>
        <end position="343"/>
    </location>
</feature>
<dbReference type="InterPro" id="IPR014721">
    <property type="entry name" value="Ribsml_uS5_D2-typ_fold_subgr"/>
</dbReference>
<protein>
    <recommendedName>
        <fullName evidence="3">4-(cytidine 5'-diphospho)-2-C-methyl-D-erythritol kinase</fullName>
        <ecNumber evidence="3">2.7.1.148</ecNumber>
    </recommendedName>
    <alternativeName>
        <fullName evidence="8">4-(cytidine-5'-diphospho)-2-C-methyl-D-erythritol kinase</fullName>
    </alternativeName>
</protein>
<name>D7G6C7_ECTSI</name>
<evidence type="ECO:0000259" key="9">
    <source>
        <dbReference type="Pfam" id="PF00288"/>
    </source>
</evidence>
<keyword evidence="6 11" id="KW-0418">Kinase</keyword>
<dbReference type="EMBL" id="FN649729">
    <property type="protein sequence ID" value="CBJ27522.1"/>
    <property type="molecule type" value="Genomic_DNA"/>
</dbReference>
<dbReference type="STRING" id="2880.D7G6C7"/>
<dbReference type="Proteomes" id="UP000002630">
    <property type="component" value="Linkage Group LG04"/>
</dbReference>
<evidence type="ECO:0000256" key="1">
    <source>
        <dbReference type="ARBA" id="ARBA00004474"/>
    </source>
</evidence>
<dbReference type="EMBL" id="FN648960">
    <property type="protein sequence ID" value="CBJ27522.1"/>
    <property type="molecule type" value="Genomic_DNA"/>
</dbReference>
<evidence type="ECO:0000256" key="8">
    <source>
        <dbReference type="ARBA" id="ARBA00032554"/>
    </source>
</evidence>
<proteinExistence type="inferred from homology"/>
<dbReference type="GO" id="GO:0009536">
    <property type="term" value="C:plastid"/>
    <property type="evidence" value="ECO:0007669"/>
    <property type="project" value="UniProtKB-SubCell"/>
</dbReference>
<reference evidence="11 12" key="1">
    <citation type="journal article" date="2010" name="Nature">
        <title>The Ectocarpus genome and the independent evolution of multicellularity in brown algae.</title>
        <authorList>
            <person name="Cock J.M."/>
            <person name="Sterck L."/>
            <person name="Rouze P."/>
            <person name="Scornet D."/>
            <person name="Allen A.E."/>
            <person name="Amoutzias G."/>
            <person name="Anthouard V."/>
            <person name="Artiguenave F."/>
            <person name="Aury J.M."/>
            <person name="Badger J.H."/>
            <person name="Beszteri B."/>
            <person name="Billiau K."/>
            <person name="Bonnet E."/>
            <person name="Bothwell J.H."/>
            <person name="Bowler C."/>
            <person name="Boyen C."/>
            <person name="Brownlee C."/>
            <person name="Carrano C.J."/>
            <person name="Charrier B."/>
            <person name="Cho G.Y."/>
            <person name="Coelho S.M."/>
            <person name="Collen J."/>
            <person name="Corre E."/>
            <person name="Da Silva C."/>
            <person name="Delage L."/>
            <person name="Delaroque N."/>
            <person name="Dittami S.M."/>
            <person name="Doulbeau S."/>
            <person name="Elias M."/>
            <person name="Farnham G."/>
            <person name="Gachon C.M."/>
            <person name="Gschloessl B."/>
            <person name="Heesch S."/>
            <person name="Jabbari K."/>
            <person name="Jubin C."/>
            <person name="Kawai H."/>
            <person name="Kimura K."/>
            <person name="Kloareg B."/>
            <person name="Kupper F.C."/>
            <person name="Lang D."/>
            <person name="Le Bail A."/>
            <person name="Leblanc C."/>
            <person name="Lerouge P."/>
            <person name="Lohr M."/>
            <person name="Lopez P.J."/>
            <person name="Martens C."/>
            <person name="Maumus F."/>
            <person name="Michel G."/>
            <person name="Miranda-Saavedra D."/>
            <person name="Morales J."/>
            <person name="Moreau H."/>
            <person name="Motomura T."/>
            <person name="Nagasato C."/>
            <person name="Napoli C.A."/>
            <person name="Nelson D.R."/>
            <person name="Nyvall-Collen P."/>
            <person name="Peters A.F."/>
            <person name="Pommier C."/>
            <person name="Potin P."/>
            <person name="Poulain J."/>
            <person name="Quesneville H."/>
            <person name="Read B."/>
            <person name="Rensing S.A."/>
            <person name="Ritter A."/>
            <person name="Rousvoal S."/>
            <person name="Samanta M."/>
            <person name="Samson G."/>
            <person name="Schroeder D.C."/>
            <person name="Segurens B."/>
            <person name="Strittmatter M."/>
            <person name="Tonon T."/>
            <person name="Tregear J.W."/>
            <person name="Valentin K."/>
            <person name="von Dassow P."/>
            <person name="Yamagishi T."/>
            <person name="Van de Peer Y."/>
            <person name="Wincker P."/>
        </authorList>
    </citation>
    <scope>NUCLEOTIDE SEQUENCE [LARGE SCALE GENOMIC DNA]</scope>
    <source>
        <strain evidence="12">Ec32 / CCAP1310/4</strain>
    </source>
</reference>
<dbReference type="NCBIfam" id="TIGR00154">
    <property type="entry name" value="ispE"/>
    <property type="match status" value="1"/>
</dbReference>
<dbReference type="OMA" id="RWPSPAK"/>
<dbReference type="OrthoDB" id="3191556at2759"/>
<dbReference type="SUPFAM" id="SSF55060">
    <property type="entry name" value="GHMP Kinase, C-terminal domain"/>
    <property type="match status" value="1"/>
</dbReference>
<keyword evidence="4 11" id="KW-0808">Transferase</keyword>
<comment type="subcellular location">
    <subcellularLocation>
        <location evidence="1">Plastid</location>
    </subcellularLocation>
</comment>
<evidence type="ECO:0000256" key="3">
    <source>
        <dbReference type="ARBA" id="ARBA00012052"/>
    </source>
</evidence>
<dbReference type="EC" id="2.7.1.148" evidence="3"/>
<dbReference type="GO" id="GO:0016114">
    <property type="term" value="P:terpenoid biosynthetic process"/>
    <property type="evidence" value="ECO:0007669"/>
    <property type="project" value="InterPro"/>
</dbReference>
<evidence type="ECO:0000256" key="7">
    <source>
        <dbReference type="ARBA" id="ARBA00022840"/>
    </source>
</evidence>
<keyword evidence="7" id="KW-0067">ATP-binding</keyword>
<dbReference type="Gene3D" id="3.30.230.10">
    <property type="match status" value="1"/>
</dbReference>
<dbReference type="AlphaFoldDB" id="D7G6C7"/>
<dbReference type="PANTHER" id="PTHR43527:SF2">
    <property type="entry name" value="4-DIPHOSPHOCYTIDYL-2-C-METHYL-D-ERYTHRITOL KINASE, CHLOROPLASTIC"/>
    <property type="match status" value="1"/>
</dbReference>
<organism evidence="11 12">
    <name type="scientific">Ectocarpus siliculosus</name>
    <name type="common">Brown alga</name>
    <name type="synonym">Conferva siliculosa</name>
    <dbReference type="NCBI Taxonomy" id="2880"/>
    <lineage>
        <taxon>Eukaryota</taxon>
        <taxon>Sar</taxon>
        <taxon>Stramenopiles</taxon>
        <taxon>Ochrophyta</taxon>
        <taxon>PX clade</taxon>
        <taxon>Phaeophyceae</taxon>
        <taxon>Ectocarpales</taxon>
        <taxon>Ectocarpaceae</taxon>
        <taxon>Ectocarpus</taxon>
    </lineage>
</organism>
<dbReference type="InterPro" id="IPR013750">
    <property type="entry name" value="GHMP_kinase_C_dom"/>
</dbReference>
<dbReference type="HAMAP" id="MF_00061">
    <property type="entry name" value="IspE"/>
    <property type="match status" value="1"/>
</dbReference>
<evidence type="ECO:0000256" key="2">
    <source>
        <dbReference type="ARBA" id="ARBA00009684"/>
    </source>
</evidence>
<evidence type="ECO:0000313" key="12">
    <source>
        <dbReference type="Proteomes" id="UP000002630"/>
    </source>
</evidence>
<feature type="domain" description="GHMP kinase N-terminal" evidence="9">
    <location>
        <begin position="151"/>
        <end position="227"/>
    </location>
</feature>
<accession>D7G6C7</accession>